<dbReference type="Pfam" id="PF03279">
    <property type="entry name" value="Lip_A_acyltrans"/>
    <property type="match status" value="1"/>
</dbReference>
<evidence type="ECO:0000256" key="1">
    <source>
        <dbReference type="ARBA" id="ARBA00004533"/>
    </source>
</evidence>
<organism evidence="7 8">
    <name type="scientific">Syntrophorhabdus aromaticivorans</name>
    <dbReference type="NCBI Taxonomy" id="328301"/>
    <lineage>
        <taxon>Bacteria</taxon>
        <taxon>Pseudomonadati</taxon>
        <taxon>Thermodesulfobacteriota</taxon>
        <taxon>Syntrophorhabdia</taxon>
        <taxon>Syntrophorhabdales</taxon>
        <taxon>Syntrophorhabdaceae</taxon>
        <taxon>Syntrophorhabdus</taxon>
    </lineage>
</organism>
<evidence type="ECO:0000256" key="2">
    <source>
        <dbReference type="ARBA" id="ARBA00022475"/>
    </source>
</evidence>
<dbReference type="GO" id="GO:0016746">
    <property type="term" value="F:acyltransferase activity"/>
    <property type="evidence" value="ECO:0007669"/>
    <property type="project" value="UniProtKB-KW"/>
</dbReference>
<dbReference type="Proteomes" id="UP000777265">
    <property type="component" value="Unassembled WGS sequence"/>
</dbReference>
<dbReference type="CDD" id="cd07984">
    <property type="entry name" value="LPLAT_LABLAT-like"/>
    <property type="match status" value="1"/>
</dbReference>
<protein>
    <submittedName>
        <fullName evidence="7">Lysophospholipid acyltransferase family protein</fullName>
    </submittedName>
</protein>
<gene>
    <name evidence="7" type="ORF">GXY80_06040</name>
</gene>
<accession>A0A351U3V0</accession>
<dbReference type="PANTHER" id="PTHR30606">
    <property type="entry name" value="LIPID A BIOSYNTHESIS LAUROYL ACYLTRANSFERASE"/>
    <property type="match status" value="1"/>
</dbReference>
<comment type="caution">
    <text evidence="7">The sequence shown here is derived from an EMBL/GenBank/DDBJ whole genome shotgun (WGS) entry which is preliminary data.</text>
</comment>
<proteinExistence type="predicted"/>
<dbReference type="GO" id="GO:0009247">
    <property type="term" value="P:glycolipid biosynthetic process"/>
    <property type="evidence" value="ECO:0007669"/>
    <property type="project" value="UniProtKB-ARBA"/>
</dbReference>
<dbReference type="InterPro" id="IPR004960">
    <property type="entry name" value="LipA_acyltrans"/>
</dbReference>
<evidence type="ECO:0000256" key="5">
    <source>
        <dbReference type="ARBA" id="ARBA00023136"/>
    </source>
</evidence>
<dbReference type="AlphaFoldDB" id="A0A351U3V0"/>
<reference evidence="7" key="2">
    <citation type="submission" date="2020-01" db="EMBL/GenBank/DDBJ databases">
        <authorList>
            <person name="Campanaro S."/>
        </authorList>
    </citation>
    <scope>NUCLEOTIDE SEQUENCE</scope>
    <source>
        <strain evidence="7">AS06rmzACSIP_7</strain>
    </source>
</reference>
<evidence type="ECO:0000256" key="6">
    <source>
        <dbReference type="ARBA" id="ARBA00023315"/>
    </source>
</evidence>
<keyword evidence="3" id="KW-0997">Cell inner membrane</keyword>
<keyword evidence="2" id="KW-1003">Cell membrane</keyword>
<name>A0A351U3V0_9BACT</name>
<keyword evidence="5" id="KW-0472">Membrane</keyword>
<dbReference type="EMBL" id="JAAYEE010000099">
    <property type="protein sequence ID" value="NLW35029.1"/>
    <property type="molecule type" value="Genomic_DNA"/>
</dbReference>
<sequence>MLVDLFLIFLIKSFQQSLRVLPERGQRGTGVFLGRTAFCLLAKRRKIAVSNIRRAFRHYSENEAVDLARRCFEKLGINLVESLLLPYVPRDEYAERFKVESAEHVTEALKLKKGMLALVFHYANWEIMGVASWFLKNPIVVLARPLKRHKLINTFMNNLRASAGLVVIPNENTGRDVMRYLKENKIIAILGDQREKRSRGVYVEFFGESVPTNKGIATIGMKTGTPVVPFYYIREGFLRYRIVCSAPIEMERKGDIEELIRKNTRKINAFLESIIVEHPDEWFWLHRRWGRKG</sequence>
<dbReference type="STRING" id="909663.GCA_000512235_02789"/>
<comment type="subcellular location">
    <subcellularLocation>
        <location evidence="1">Cell inner membrane</location>
    </subcellularLocation>
</comment>
<evidence type="ECO:0000256" key="4">
    <source>
        <dbReference type="ARBA" id="ARBA00022679"/>
    </source>
</evidence>
<dbReference type="GO" id="GO:0005886">
    <property type="term" value="C:plasma membrane"/>
    <property type="evidence" value="ECO:0007669"/>
    <property type="project" value="UniProtKB-SubCell"/>
</dbReference>
<keyword evidence="6 7" id="KW-0012">Acyltransferase</keyword>
<evidence type="ECO:0000313" key="8">
    <source>
        <dbReference type="Proteomes" id="UP000777265"/>
    </source>
</evidence>
<dbReference type="PANTHER" id="PTHR30606:SF10">
    <property type="entry name" value="PHOSPHATIDYLINOSITOL MANNOSIDE ACYLTRANSFERASE"/>
    <property type="match status" value="1"/>
</dbReference>
<evidence type="ECO:0000313" key="7">
    <source>
        <dbReference type="EMBL" id="NLW35029.1"/>
    </source>
</evidence>
<evidence type="ECO:0000256" key="3">
    <source>
        <dbReference type="ARBA" id="ARBA00022519"/>
    </source>
</evidence>
<keyword evidence="4" id="KW-0808">Transferase</keyword>
<reference evidence="7" key="1">
    <citation type="journal article" date="2020" name="Biotechnol. Biofuels">
        <title>New insights from the biogas microbiome by comprehensive genome-resolved metagenomics of nearly 1600 species originating from multiple anaerobic digesters.</title>
        <authorList>
            <person name="Campanaro S."/>
            <person name="Treu L."/>
            <person name="Rodriguez-R L.M."/>
            <person name="Kovalovszki A."/>
            <person name="Ziels R.M."/>
            <person name="Maus I."/>
            <person name="Zhu X."/>
            <person name="Kougias P.G."/>
            <person name="Basile A."/>
            <person name="Luo G."/>
            <person name="Schluter A."/>
            <person name="Konstantinidis K.T."/>
            <person name="Angelidaki I."/>
        </authorList>
    </citation>
    <scope>NUCLEOTIDE SEQUENCE</scope>
    <source>
        <strain evidence="7">AS06rmzACSIP_7</strain>
    </source>
</reference>